<accession>G3I543</accession>
<dbReference type="InParanoid" id="G3I543"/>
<protein>
    <submittedName>
        <fullName evidence="1">Uncharacterized protein</fullName>
    </submittedName>
</protein>
<dbReference type="EMBL" id="JH001281">
    <property type="protein sequence ID" value="EGW09897.1"/>
    <property type="molecule type" value="Genomic_DNA"/>
</dbReference>
<name>G3I543_CRIGR</name>
<reference evidence="2" key="1">
    <citation type="journal article" date="2011" name="Nat. Biotechnol.">
        <title>The genomic sequence of the Chinese hamster ovary (CHO)-K1 cell line.</title>
        <authorList>
            <person name="Xu X."/>
            <person name="Nagarajan H."/>
            <person name="Lewis N.E."/>
            <person name="Pan S."/>
            <person name="Cai Z."/>
            <person name="Liu X."/>
            <person name="Chen W."/>
            <person name="Xie M."/>
            <person name="Wang W."/>
            <person name="Hammond S."/>
            <person name="Andersen M.R."/>
            <person name="Neff N."/>
            <person name="Passarelli B."/>
            <person name="Koh W."/>
            <person name="Fan H.C."/>
            <person name="Wang J."/>
            <person name="Gui Y."/>
            <person name="Lee K.H."/>
            <person name="Betenbaugh M.J."/>
            <person name="Quake S.R."/>
            <person name="Famili I."/>
            <person name="Palsson B.O."/>
            <person name="Wang J."/>
        </authorList>
    </citation>
    <scope>NUCLEOTIDE SEQUENCE [LARGE SCALE GENOMIC DNA]</scope>
    <source>
        <strain evidence="2">CHO K1 cell line</strain>
    </source>
</reference>
<gene>
    <name evidence="1" type="ORF">I79_018589</name>
</gene>
<evidence type="ECO:0000313" key="1">
    <source>
        <dbReference type="EMBL" id="EGW09897.1"/>
    </source>
</evidence>
<evidence type="ECO:0000313" key="2">
    <source>
        <dbReference type="Proteomes" id="UP000001075"/>
    </source>
</evidence>
<organism evidence="1 2">
    <name type="scientific">Cricetulus griseus</name>
    <name type="common">Chinese hamster</name>
    <name type="synonym">Cricetulus barabensis griseus</name>
    <dbReference type="NCBI Taxonomy" id="10029"/>
    <lineage>
        <taxon>Eukaryota</taxon>
        <taxon>Metazoa</taxon>
        <taxon>Chordata</taxon>
        <taxon>Craniata</taxon>
        <taxon>Vertebrata</taxon>
        <taxon>Euteleostomi</taxon>
        <taxon>Mammalia</taxon>
        <taxon>Eutheria</taxon>
        <taxon>Euarchontoglires</taxon>
        <taxon>Glires</taxon>
        <taxon>Rodentia</taxon>
        <taxon>Myomorpha</taxon>
        <taxon>Muroidea</taxon>
        <taxon>Cricetidae</taxon>
        <taxon>Cricetinae</taxon>
        <taxon>Cricetulus</taxon>
    </lineage>
</organism>
<sequence length="51" mass="5562">MGQAQVSTLLKTISSSPLWVAFLKDFIVLLLHHNKKGPASSRPVPFVTAKT</sequence>
<dbReference type="Proteomes" id="UP000001075">
    <property type="component" value="Unassembled WGS sequence"/>
</dbReference>
<dbReference type="AlphaFoldDB" id="G3I543"/>
<proteinExistence type="predicted"/>